<dbReference type="Pfam" id="PF07103">
    <property type="entry name" value="DUF1365"/>
    <property type="match status" value="1"/>
</dbReference>
<comment type="caution">
    <text evidence="1">The sequence shown here is derived from an EMBL/GenBank/DDBJ whole genome shotgun (WGS) entry which is preliminary data.</text>
</comment>
<dbReference type="PANTHER" id="PTHR33973:SF4">
    <property type="entry name" value="OS07G0153300 PROTEIN"/>
    <property type="match status" value="1"/>
</dbReference>
<evidence type="ECO:0000313" key="1">
    <source>
        <dbReference type="EMBL" id="RZF21562.1"/>
    </source>
</evidence>
<dbReference type="Proteomes" id="UP000443582">
    <property type="component" value="Unassembled WGS sequence"/>
</dbReference>
<dbReference type="RefSeq" id="WP_115361071.1">
    <property type="nucleotide sequence ID" value="NZ_QDKL01000002.1"/>
</dbReference>
<gene>
    <name evidence="1" type="ORF">DAY19_07695</name>
</gene>
<dbReference type="InterPro" id="IPR010775">
    <property type="entry name" value="DUF1365"/>
</dbReference>
<accession>A0ABY0IJR1</accession>
<sequence>MKSCLYEGEVLHNRYSPKEHNFKYKLFLSYIDLDELDEVFSKSKFWSLEKLNFISFRRRDYHGDKSKPLKEEVFNTVENKIGRRPNGPVRLLTNLRFFGYCFNSVSFYYCYKEDGETLDALMAEIENTPWGERYCYVFDGEEVNDKSLKIKLDKKFHISPFFPMDIKYIWEFFVPSNSLRIHMTSLDKGSAVFYAGLQLKRVNISSRSLNRMLFKHPLMTFKMIFGIYFQALRLWMKRIPFFDHPNPDSRKSIISDKNKEGVL</sequence>
<protein>
    <submittedName>
        <fullName evidence="1">DUF1365 domain-containing protein</fullName>
    </submittedName>
</protein>
<name>A0ABY0IJR1_9BACT</name>
<proteinExistence type="predicted"/>
<evidence type="ECO:0000313" key="2">
    <source>
        <dbReference type="Proteomes" id="UP000443582"/>
    </source>
</evidence>
<keyword evidence="2" id="KW-1185">Reference proteome</keyword>
<dbReference type="EMBL" id="QDKL01000002">
    <property type="protein sequence ID" value="RZF21562.1"/>
    <property type="molecule type" value="Genomic_DNA"/>
</dbReference>
<dbReference type="PANTHER" id="PTHR33973">
    <property type="entry name" value="OS07G0153300 PROTEIN"/>
    <property type="match status" value="1"/>
</dbReference>
<reference evidence="2" key="1">
    <citation type="journal article" date="2019" name="Int. J. Syst. Evol. Microbiol.">
        <title>Halobacteriovorax valvorus sp. nov., a novel prokaryotic predator isolated from coastal seawater of China.</title>
        <authorList>
            <person name="Chen M.-X."/>
        </authorList>
    </citation>
    <scope>NUCLEOTIDE SEQUENCE [LARGE SCALE GENOMIC DNA]</scope>
    <source>
        <strain evidence="2">BL9</strain>
    </source>
</reference>
<organism evidence="1 2">
    <name type="scientific">Halobacteriovorax vibrionivorans</name>
    <dbReference type="NCBI Taxonomy" id="2152716"/>
    <lineage>
        <taxon>Bacteria</taxon>
        <taxon>Pseudomonadati</taxon>
        <taxon>Bdellovibrionota</taxon>
        <taxon>Bacteriovoracia</taxon>
        <taxon>Bacteriovoracales</taxon>
        <taxon>Halobacteriovoraceae</taxon>
        <taxon>Halobacteriovorax</taxon>
    </lineage>
</organism>